<feature type="binding site" evidence="12">
    <location>
        <begin position="122"/>
        <end position="126"/>
    </location>
    <ligand>
        <name>UDP-N-acetyl-alpha-D-glucosamine</name>
        <dbReference type="ChEBI" id="CHEBI:57705"/>
    </ligand>
</feature>
<evidence type="ECO:0000313" key="15">
    <source>
        <dbReference type="Proteomes" id="UP000579136"/>
    </source>
</evidence>
<feature type="binding site" evidence="12">
    <location>
        <position position="328"/>
    </location>
    <ligand>
        <name>UDP-N-acetyl-alpha-D-glucosamine</name>
        <dbReference type="ChEBI" id="CHEBI:57705"/>
    </ligand>
</feature>
<keyword evidence="5 12" id="KW-0808">Transferase</keyword>
<dbReference type="RefSeq" id="WP_183673937.1">
    <property type="nucleotide sequence ID" value="NZ_CBCRYX010000007.1"/>
</dbReference>
<keyword evidence="12" id="KW-0670">Pyruvate</keyword>
<dbReference type="FunFam" id="3.65.10.10:FF:000001">
    <property type="entry name" value="UDP-N-acetylglucosamine 1-carboxyvinyltransferase"/>
    <property type="match status" value="1"/>
</dbReference>
<dbReference type="Pfam" id="PF00275">
    <property type="entry name" value="EPSP_synthase"/>
    <property type="match status" value="1"/>
</dbReference>
<dbReference type="EC" id="2.5.1.7" evidence="12"/>
<dbReference type="InterPro" id="IPR013792">
    <property type="entry name" value="RNA3'P_cycl/enolpyr_Trfase_a/b"/>
</dbReference>
<dbReference type="GO" id="GO:0071555">
    <property type="term" value="P:cell wall organization"/>
    <property type="evidence" value="ECO:0007669"/>
    <property type="project" value="UniProtKB-KW"/>
</dbReference>
<dbReference type="InterPro" id="IPR001986">
    <property type="entry name" value="Enolpyruvate_Tfrase_dom"/>
</dbReference>
<keyword evidence="8 12" id="KW-0131">Cell cycle</keyword>
<feature type="active site" description="Proton donor" evidence="12">
    <location>
        <position position="117"/>
    </location>
</feature>
<comment type="similarity">
    <text evidence="10 12">Belongs to the EPSP synthase family. MurA subfamily.</text>
</comment>
<dbReference type="Proteomes" id="UP000579136">
    <property type="component" value="Unassembled WGS sequence"/>
</dbReference>
<sequence>MERIIVKGGRKLSGSVKIEGAKNSVLPILAASLLASKGESVISNVPELSDCKTLVDLLSVLNADVKLEKNRVYIDASEELSISAPYDLVSKMRASMLVMGPLLGRYGHCQVAMPGGCAIGSRPIEQHLKGFEKMGVEFSTTDGFIEGKTEGRLKGSKIHLDFPSVGATQNLMMGAALADGVTHIENAAMEPEIVDLQNYINRMGGKVIGAGTGHIKITGVEELTGTKHTVIPDRIEAGTFMVAAAITRSDVLIENIVIEHLSAVVSKLEEIGVKFVEEGDNVRVISSEPLKATDIKTLPHPGFPTDMQSQLMALLLTLDGTSIVTETIFENRFMHVTEFNTMNADISLQDNHAVIRGGQELHGARVRATDLRSAAALILAGLVAEGYTIVTELHHLDRGYVGFHKKLKALGADIERVTESELEHV</sequence>
<comment type="pathway">
    <text evidence="2 12">Cell wall biogenesis; peptidoglycan biosynthesis.</text>
</comment>
<comment type="catalytic activity">
    <reaction evidence="11 12">
        <text>phosphoenolpyruvate + UDP-N-acetyl-alpha-D-glucosamine = UDP-N-acetyl-3-O-(1-carboxyvinyl)-alpha-D-glucosamine + phosphate</text>
        <dbReference type="Rhea" id="RHEA:18681"/>
        <dbReference type="ChEBI" id="CHEBI:43474"/>
        <dbReference type="ChEBI" id="CHEBI:57705"/>
        <dbReference type="ChEBI" id="CHEBI:58702"/>
        <dbReference type="ChEBI" id="CHEBI:68483"/>
        <dbReference type="EC" id="2.5.1.7"/>
    </reaction>
</comment>
<keyword evidence="7 12" id="KW-0573">Peptidoglycan synthesis</keyword>
<reference evidence="14 15" key="1">
    <citation type="submission" date="2020-08" db="EMBL/GenBank/DDBJ databases">
        <title>Genomic Encyclopedia of Type Strains, Phase IV (KMG-IV): sequencing the most valuable type-strain genomes for metagenomic binning, comparative biology and taxonomic classification.</title>
        <authorList>
            <person name="Goeker M."/>
        </authorList>
    </citation>
    <scope>NUCLEOTIDE SEQUENCE [LARGE SCALE GENOMIC DNA]</scope>
    <source>
        <strain evidence="14 15">DSM 19163</strain>
    </source>
</reference>
<feature type="binding site" evidence="12">
    <location>
        <position position="306"/>
    </location>
    <ligand>
        <name>UDP-N-acetyl-alpha-D-glucosamine</name>
        <dbReference type="ChEBI" id="CHEBI:57705"/>
    </ligand>
</feature>
<feature type="binding site" evidence="12">
    <location>
        <position position="93"/>
    </location>
    <ligand>
        <name>UDP-N-acetyl-alpha-D-glucosamine</name>
        <dbReference type="ChEBI" id="CHEBI:57705"/>
    </ligand>
</feature>
<comment type="caution">
    <text evidence="14">The sequence shown here is derived from an EMBL/GenBank/DDBJ whole genome shotgun (WGS) entry which is preliminary data.</text>
</comment>
<keyword evidence="4 12" id="KW-0132">Cell division</keyword>
<evidence type="ECO:0000313" key="14">
    <source>
        <dbReference type="EMBL" id="MBB5176061.1"/>
    </source>
</evidence>
<keyword evidence="9 12" id="KW-0961">Cell wall biogenesis/degradation</keyword>
<comment type="caution">
    <text evidence="12">Lacks conserved residue(s) required for the propagation of feature annotation.</text>
</comment>
<dbReference type="HAMAP" id="MF_00111">
    <property type="entry name" value="MurA"/>
    <property type="match status" value="1"/>
</dbReference>
<evidence type="ECO:0000256" key="10">
    <source>
        <dbReference type="ARBA" id="ARBA00038367"/>
    </source>
</evidence>
<gene>
    <name evidence="12" type="primary">murA</name>
    <name evidence="14" type="ORF">HNQ45_000945</name>
</gene>
<dbReference type="NCBIfam" id="TIGR01072">
    <property type="entry name" value="murA"/>
    <property type="match status" value="1"/>
</dbReference>
<dbReference type="AlphaFoldDB" id="A0A9Q2CYU1"/>
<evidence type="ECO:0000256" key="6">
    <source>
        <dbReference type="ARBA" id="ARBA00022960"/>
    </source>
</evidence>
<dbReference type="GO" id="GO:0051301">
    <property type="term" value="P:cell division"/>
    <property type="evidence" value="ECO:0007669"/>
    <property type="project" value="UniProtKB-KW"/>
</dbReference>
<evidence type="ECO:0000256" key="11">
    <source>
        <dbReference type="ARBA" id="ARBA00047527"/>
    </source>
</evidence>
<evidence type="ECO:0000256" key="12">
    <source>
        <dbReference type="HAMAP-Rule" id="MF_00111"/>
    </source>
</evidence>
<keyword evidence="6 12" id="KW-0133">Cell shape</keyword>
<feature type="modified residue" description="2-(S-cysteinyl)pyruvic acid O-phosphothioketal" evidence="12">
    <location>
        <position position="117"/>
    </location>
</feature>
<organism evidence="14 15">
    <name type="scientific">Nosocomiicoccus ampullae</name>
    <dbReference type="NCBI Taxonomy" id="489910"/>
    <lineage>
        <taxon>Bacteria</taxon>
        <taxon>Bacillati</taxon>
        <taxon>Bacillota</taxon>
        <taxon>Bacilli</taxon>
        <taxon>Bacillales</taxon>
        <taxon>Staphylococcaceae</taxon>
        <taxon>Nosocomiicoccus</taxon>
    </lineage>
</organism>
<dbReference type="InterPro" id="IPR005750">
    <property type="entry name" value="UDP_GlcNAc_COvinyl_MurA"/>
</dbReference>
<proteinExistence type="inferred from homology"/>
<evidence type="ECO:0000256" key="9">
    <source>
        <dbReference type="ARBA" id="ARBA00023316"/>
    </source>
</evidence>
<comment type="subcellular location">
    <subcellularLocation>
        <location evidence="1 12">Cytoplasm</location>
    </subcellularLocation>
</comment>
<dbReference type="GO" id="GO:0009252">
    <property type="term" value="P:peptidoglycan biosynthetic process"/>
    <property type="evidence" value="ECO:0007669"/>
    <property type="project" value="UniProtKB-UniRule"/>
</dbReference>
<protein>
    <recommendedName>
        <fullName evidence="12">UDP-N-acetylglucosamine 1-carboxyvinyltransferase</fullName>
        <ecNumber evidence="12">2.5.1.7</ecNumber>
    </recommendedName>
    <alternativeName>
        <fullName evidence="12">Enoylpyruvate transferase</fullName>
    </alternativeName>
    <alternativeName>
        <fullName evidence="12">UDP-N-acetylglucosamine enolpyruvyl transferase</fullName>
        <shortName evidence="12">EPT</shortName>
    </alternativeName>
</protein>
<dbReference type="NCBIfam" id="NF006873">
    <property type="entry name" value="PRK09369.1"/>
    <property type="match status" value="1"/>
</dbReference>
<evidence type="ECO:0000256" key="3">
    <source>
        <dbReference type="ARBA" id="ARBA00022490"/>
    </source>
</evidence>
<feature type="binding site" evidence="12">
    <location>
        <begin position="22"/>
        <end position="23"/>
    </location>
    <ligand>
        <name>phosphoenolpyruvate</name>
        <dbReference type="ChEBI" id="CHEBI:58702"/>
    </ligand>
</feature>
<dbReference type="GO" id="GO:0005737">
    <property type="term" value="C:cytoplasm"/>
    <property type="evidence" value="ECO:0007669"/>
    <property type="project" value="UniProtKB-SubCell"/>
</dbReference>
<dbReference type="GO" id="GO:0008360">
    <property type="term" value="P:regulation of cell shape"/>
    <property type="evidence" value="ECO:0007669"/>
    <property type="project" value="UniProtKB-KW"/>
</dbReference>
<evidence type="ECO:0000256" key="2">
    <source>
        <dbReference type="ARBA" id="ARBA00004752"/>
    </source>
</evidence>
<accession>A0A9Q2CYU1</accession>
<dbReference type="CDD" id="cd01555">
    <property type="entry name" value="UdpNAET"/>
    <property type="match status" value="1"/>
</dbReference>
<dbReference type="GO" id="GO:0019277">
    <property type="term" value="P:UDP-N-acetylgalactosamine biosynthetic process"/>
    <property type="evidence" value="ECO:0007669"/>
    <property type="project" value="InterPro"/>
</dbReference>
<evidence type="ECO:0000256" key="8">
    <source>
        <dbReference type="ARBA" id="ARBA00023306"/>
    </source>
</evidence>
<feature type="domain" description="Enolpyruvate transferase" evidence="13">
    <location>
        <begin position="6"/>
        <end position="407"/>
    </location>
</feature>
<dbReference type="GO" id="GO:0008760">
    <property type="term" value="F:UDP-N-acetylglucosamine 1-carboxyvinyltransferase activity"/>
    <property type="evidence" value="ECO:0007669"/>
    <property type="project" value="UniProtKB-UniRule"/>
</dbReference>
<evidence type="ECO:0000256" key="4">
    <source>
        <dbReference type="ARBA" id="ARBA00022618"/>
    </source>
</evidence>
<dbReference type="Gene3D" id="3.65.10.10">
    <property type="entry name" value="Enolpyruvate transferase domain"/>
    <property type="match status" value="2"/>
</dbReference>
<name>A0A9Q2CYU1_9STAP</name>
<evidence type="ECO:0000256" key="7">
    <source>
        <dbReference type="ARBA" id="ARBA00022984"/>
    </source>
</evidence>
<dbReference type="SUPFAM" id="SSF55205">
    <property type="entry name" value="EPT/RTPC-like"/>
    <property type="match status" value="1"/>
</dbReference>
<dbReference type="InterPro" id="IPR050068">
    <property type="entry name" value="MurA_subfamily"/>
</dbReference>
<dbReference type="PANTHER" id="PTHR43783">
    <property type="entry name" value="UDP-N-ACETYLGLUCOSAMINE 1-CARBOXYVINYLTRANSFERASE"/>
    <property type="match status" value="1"/>
</dbReference>
<keyword evidence="15" id="KW-1185">Reference proteome</keyword>
<dbReference type="EMBL" id="JACHHF010000004">
    <property type="protein sequence ID" value="MBB5176061.1"/>
    <property type="molecule type" value="Genomic_DNA"/>
</dbReference>
<dbReference type="InterPro" id="IPR036968">
    <property type="entry name" value="Enolpyruvate_Tfrase_sf"/>
</dbReference>
<evidence type="ECO:0000259" key="13">
    <source>
        <dbReference type="Pfam" id="PF00275"/>
    </source>
</evidence>
<evidence type="ECO:0000256" key="1">
    <source>
        <dbReference type="ARBA" id="ARBA00004496"/>
    </source>
</evidence>
<comment type="function">
    <text evidence="12">Cell wall formation. Adds enolpyruvyl to UDP-N-acetylglucosamine.</text>
</comment>
<evidence type="ECO:0000256" key="5">
    <source>
        <dbReference type="ARBA" id="ARBA00022679"/>
    </source>
</evidence>
<keyword evidence="3 12" id="KW-0963">Cytoplasm</keyword>
<dbReference type="PANTHER" id="PTHR43783:SF1">
    <property type="entry name" value="UDP-N-ACETYLGLUCOSAMINE 1-CARBOXYVINYLTRANSFERASE"/>
    <property type="match status" value="1"/>
</dbReference>